<dbReference type="Proteomes" id="UP000282076">
    <property type="component" value="Unassembled WGS sequence"/>
</dbReference>
<evidence type="ECO:0000313" key="3">
    <source>
        <dbReference type="Proteomes" id="UP000282076"/>
    </source>
</evidence>
<comment type="caution">
    <text evidence="2">The sequence shown here is derived from an EMBL/GenBank/DDBJ whole genome shotgun (WGS) entry which is preliminary data.</text>
</comment>
<name>A0A494XYG1_9BACL</name>
<keyword evidence="1" id="KW-0812">Transmembrane</keyword>
<keyword evidence="1" id="KW-1133">Transmembrane helix</keyword>
<sequence>MNKAMSILSIVLVVVGWFCWMSYNASKDQLMESKMKKAISNAVNAMQYNVERTKMNQSSNSLPYYFARIDKNEDQVEKEALYQLNTDSSVLSFKFVHFSINWLSSYNIHVTATYPGALGIRRKLDLNFTQKVIAFKNKTGPDKFSS</sequence>
<reference evidence="2 3" key="1">
    <citation type="submission" date="2018-10" db="EMBL/GenBank/DDBJ databases">
        <title>Cohnella sp. M2MS4P-1, whole genome shotgun sequence.</title>
        <authorList>
            <person name="Tuo L."/>
        </authorList>
    </citation>
    <scope>NUCLEOTIDE SEQUENCE [LARGE SCALE GENOMIC DNA]</scope>
    <source>
        <strain evidence="2 3">M2MS4P-1</strain>
    </source>
</reference>
<protein>
    <submittedName>
        <fullName evidence="2">Uncharacterized protein</fullName>
    </submittedName>
</protein>
<evidence type="ECO:0000256" key="1">
    <source>
        <dbReference type="SAM" id="Phobius"/>
    </source>
</evidence>
<gene>
    <name evidence="2" type="ORF">D7Z26_15565</name>
</gene>
<dbReference type="AlphaFoldDB" id="A0A494XYG1"/>
<organism evidence="2 3">
    <name type="scientific">Cohnella endophytica</name>
    <dbReference type="NCBI Taxonomy" id="2419778"/>
    <lineage>
        <taxon>Bacteria</taxon>
        <taxon>Bacillati</taxon>
        <taxon>Bacillota</taxon>
        <taxon>Bacilli</taxon>
        <taxon>Bacillales</taxon>
        <taxon>Paenibacillaceae</taxon>
        <taxon>Cohnella</taxon>
    </lineage>
</organism>
<keyword evidence="3" id="KW-1185">Reference proteome</keyword>
<evidence type="ECO:0000313" key="2">
    <source>
        <dbReference type="EMBL" id="RKP53144.1"/>
    </source>
</evidence>
<dbReference type="EMBL" id="RBZM01000006">
    <property type="protein sequence ID" value="RKP53144.1"/>
    <property type="molecule type" value="Genomic_DNA"/>
</dbReference>
<feature type="transmembrane region" description="Helical" evidence="1">
    <location>
        <begin position="6"/>
        <end position="26"/>
    </location>
</feature>
<accession>A0A494XYG1</accession>
<keyword evidence="1" id="KW-0472">Membrane</keyword>
<proteinExistence type="predicted"/>